<reference evidence="1 2" key="1">
    <citation type="submission" date="2018-04" db="EMBL/GenBank/DDBJ databases">
        <authorList>
            <person name="Vogel A."/>
        </authorList>
    </citation>
    <scope>NUCLEOTIDE SEQUENCE [LARGE SCALE GENOMIC DNA]</scope>
</reference>
<dbReference type="AlphaFoldDB" id="A0A484MSW8"/>
<proteinExistence type="predicted"/>
<protein>
    <submittedName>
        <fullName evidence="1">Uncharacterized protein</fullName>
    </submittedName>
</protein>
<dbReference type="EMBL" id="OOIL02004425">
    <property type="protein sequence ID" value="VFQ91619.1"/>
    <property type="molecule type" value="Genomic_DNA"/>
</dbReference>
<name>A0A484MSW8_9ASTE</name>
<gene>
    <name evidence="1" type="ORF">CCAM_LOCUS33395</name>
</gene>
<evidence type="ECO:0000313" key="2">
    <source>
        <dbReference type="Proteomes" id="UP000595140"/>
    </source>
</evidence>
<accession>A0A484MSW8</accession>
<keyword evidence="2" id="KW-1185">Reference proteome</keyword>
<organism evidence="1 2">
    <name type="scientific">Cuscuta campestris</name>
    <dbReference type="NCBI Taxonomy" id="132261"/>
    <lineage>
        <taxon>Eukaryota</taxon>
        <taxon>Viridiplantae</taxon>
        <taxon>Streptophyta</taxon>
        <taxon>Embryophyta</taxon>
        <taxon>Tracheophyta</taxon>
        <taxon>Spermatophyta</taxon>
        <taxon>Magnoliopsida</taxon>
        <taxon>eudicotyledons</taxon>
        <taxon>Gunneridae</taxon>
        <taxon>Pentapetalae</taxon>
        <taxon>asterids</taxon>
        <taxon>lamiids</taxon>
        <taxon>Solanales</taxon>
        <taxon>Convolvulaceae</taxon>
        <taxon>Cuscuteae</taxon>
        <taxon>Cuscuta</taxon>
        <taxon>Cuscuta subgen. Grammica</taxon>
        <taxon>Cuscuta sect. Cleistogrammica</taxon>
    </lineage>
</organism>
<dbReference type="Proteomes" id="UP000595140">
    <property type="component" value="Unassembled WGS sequence"/>
</dbReference>
<sequence length="109" mass="12280">MFNKYESPHGIENLAIPRVEEAIKMGNKCIAMIFLELPFAYGGTKISKGYASLLHPNGSLNCQDSREETRWLPINENGKGGGFQVCHKEINHMWGEPKAEENAFKIFPI</sequence>
<evidence type="ECO:0000313" key="1">
    <source>
        <dbReference type="EMBL" id="VFQ91619.1"/>
    </source>
</evidence>